<sequence length="480" mass="54533">MATNHLPNTAFISPYSENHKEIAVLFDQVKEIILAHYANTTERELIPSFQDELLDLFTFPGEGTSNDQLIDDLKKIFSYSANHISPKYIGHMDNAPTTASILGTTSLAALNNNMLGLEMSPVFTRMEHHILKEFADLFKLGDNAGGLMASGGSLTNLHAMTIARNYKLNLPDGDLTRLNAKPILFTSELAHNSIVKNANVLGLGAANVEKIAINEQGEMSVEQLEERIRYHFEKGHRPFLVVATLGTTIAGSIDPIKDIAKLCQRYDLWLHADAVYGGAAILSEKYAHLLDGIERADSVTFNAQKWMSVAKTSSMLFLKEYKKYINFFRMEMPYYSNDSQHYNSLGEISIQGSRSTDILKLWLSLRHLGRTNYARLIDKTFELAFYLEKMIDERDYLIKFADAKTNSVLFRIRNGYIKDSVKTLQQYILKKGYYFSIQTIKGEQWLKYLALNPYTDEEILNKAINCIDEFYEAQRVHRAS</sequence>
<dbReference type="Gene3D" id="3.40.640.10">
    <property type="entry name" value="Type I PLP-dependent aspartate aminotransferase-like (Major domain)"/>
    <property type="match status" value="1"/>
</dbReference>
<comment type="similarity">
    <text evidence="2 6">Belongs to the group II decarboxylase family.</text>
</comment>
<comment type="caution">
    <text evidence="7">The sequence shown here is derived from an EMBL/GenBank/DDBJ whole genome shotgun (WGS) entry which is preliminary data.</text>
</comment>
<keyword evidence="4 6" id="KW-0663">Pyridoxal phosphate</keyword>
<gene>
    <name evidence="7" type="ORF">QQ008_13335</name>
</gene>
<evidence type="ECO:0000256" key="5">
    <source>
        <dbReference type="ARBA" id="ARBA00023239"/>
    </source>
</evidence>
<dbReference type="PANTHER" id="PTHR45677:SF8">
    <property type="entry name" value="CYSTEINE SULFINIC ACID DECARBOXYLASE"/>
    <property type="match status" value="1"/>
</dbReference>
<dbReference type="RefSeq" id="WP_346752388.1">
    <property type="nucleotide sequence ID" value="NZ_JAUJEA010000004.1"/>
</dbReference>
<proteinExistence type="inferred from homology"/>
<evidence type="ECO:0000313" key="8">
    <source>
        <dbReference type="Proteomes" id="UP001172082"/>
    </source>
</evidence>
<name>A0ABT8KPM7_9BACT</name>
<dbReference type="SUPFAM" id="SSF53383">
    <property type="entry name" value="PLP-dependent transferases"/>
    <property type="match status" value="1"/>
</dbReference>
<evidence type="ECO:0000256" key="3">
    <source>
        <dbReference type="ARBA" id="ARBA00022793"/>
    </source>
</evidence>
<dbReference type="InterPro" id="IPR015424">
    <property type="entry name" value="PyrdxlP-dep_Trfase"/>
</dbReference>
<accession>A0ABT8KPM7</accession>
<dbReference type="Gene3D" id="3.90.1150.170">
    <property type="match status" value="1"/>
</dbReference>
<comment type="cofactor">
    <cofactor evidence="1 6">
        <name>pyridoxal 5'-phosphate</name>
        <dbReference type="ChEBI" id="CHEBI:597326"/>
    </cofactor>
</comment>
<evidence type="ECO:0000256" key="6">
    <source>
        <dbReference type="RuleBase" id="RU000382"/>
    </source>
</evidence>
<dbReference type="InterPro" id="IPR015421">
    <property type="entry name" value="PyrdxlP-dep_Trfase_major"/>
</dbReference>
<evidence type="ECO:0000256" key="1">
    <source>
        <dbReference type="ARBA" id="ARBA00001933"/>
    </source>
</evidence>
<evidence type="ECO:0000256" key="4">
    <source>
        <dbReference type="ARBA" id="ARBA00022898"/>
    </source>
</evidence>
<keyword evidence="3" id="KW-0210">Decarboxylase</keyword>
<keyword evidence="8" id="KW-1185">Reference proteome</keyword>
<reference evidence="7" key="1">
    <citation type="submission" date="2023-06" db="EMBL/GenBank/DDBJ databases">
        <title>Genomic of Parafulvivirga corallium.</title>
        <authorList>
            <person name="Wang G."/>
        </authorList>
    </citation>
    <scope>NUCLEOTIDE SEQUENCE</scope>
    <source>
        <strain evidence="7">BMA10</strain>
    </source>
</reference>
<dbReference type="PANTHER" id="PTHR45677">
    <property type="entry name" value="GLUTAMATE DECARBOXYLASE-RELATED"/>
    <property type="match status" value="1"/>
</dbReference>
<keyword evidence="7" id="KW-0808">Transferase</keyword>
<evidence type="ECO:0000256" key="2">
    <source>
        <dbReference type="ARBA" id="ARBA00009533"/>
    </source>
</evidence>
<organism evidence="7 8">
    <name type="scientific">Splendidivirga corallicola</name>
    <dbReference type="NCBI Taxonomy" id="3051826"/>
    <lineage>
        <taxon>Bacteria</taxon>
        <taxon>Pseudomonadati</taxon>
        <taxon>Bacteroidota</taxon>
        <taxon>Cytophagia</taxon>
        <taxon>Cytophagales</taxon>
        <taxon>Splendidivirgaceae</taxon>
        <taxon>Splendidivirga</taxon>
    </lineage>
</organism>
<dbReference type="Proteomes" id="UP001172082">
    <property type="component" value="Unassembled WGS sequence"/>
</dbReference>
<dbReference type="Pfam" id="PF00282">
    <property type="entry name" value="Pyridoxal_deC"/>
    <property type="match status" value="1"/>
</dbReference>
<keyword evidence="7" id="KW-0032">Aminotransferase</keyword>
<dbReference type="GO" id="GO:0008483">
    <property type="term" value="F:transaminase activity"/>
    <property type="evidence" value="ECO:0007669"/>
    <property type="project" value="UniProtKB-KW"/>
</dbReference>
<evidence type="ECO:0000313" key="7">
    <source>
        <dbReference type="EMBL" id="MDN5202363.1"/>
    </source>
</evidence>
<keyword evidence="5 6" id="KW-0456">Lyase</keyword>
<dbReference type="EMBL" id="JAUJEA010000004">
    <property type="protein sequence ID" value="MDN5202363.1"/>
    <property type="molecule type" value="Genomic_DNA"/>
</dbReference>
<dbReference type="InterPro" id="IPR002129">
    <property type="entry name" value="PyrdxlP-dep_de-COase"/>
</dbReference>
<protein>
    <submittedName>
        <fullName evidence="7">Aminotransferase class V-fold PLP-dependent enzyme</fullName>
    </submittedName>
</protein>